<comment type="caution">
    <text evidence="10">The sequence shown here is derived from an EMBL/GenBank/DDBJ whole genome shotgun (WGS) entry which is preliminary data.</text>
</comment>
<gene>
    <name evidence="7 10" type="primary">ispG</name>
    <name evidence="10" type="synonym">gcpE</name>
    <name evidence="10" type="ORF">INF35_03010</name>
</gene>
<dbReference type="InterPro" id="IPR004588">
    <property type="entry name" value="IspG_bac-typ"/>
</dbReference>
<dbReference type="InterPro" id="IPR058578">
    <property type="entry name" value="IspG_TIM"/>
</dbReference>
<sequence>MRKLKKVVKIGNIAIGGTNPVAVQTMLNVPVKDIAGNVAQAKRVAEAGCQIVRVTVPAPEDAAVVAAIKEAVDIPVVADIHFNYKAALAALDAGADKIRINPGNIGADENVKAVADACNAKNVPIRIGVNGGSLEKHILAKYGAPVPEAMVESALYHIRLLEKHDFDNIVVSIKSSNVPRMMAAYRLLSEQCDYPLHVGVTEAGTARMGLIKSGMGIGGLLMEGIGDTLRVSLTDEPEQEVLAGYDILRAAGFAVAGPEIISCPTCGRTQYPMTDIAKKVEARLQADHFKKPLKIAIMGCIVNGPGEASDADIGIAGGKDEALLFIRGEKVRMLKGDADAIVSQLVEEIYKL</sequence>
<evidence type="ECO:0000313" key="11">
    <source>
        <dbReference type="Proteomes" id="UP000768567"/>
    </source>
</evidence>
<evidence type="ECO:0000256" key="3">
    <source>
        <dbReference type="ARBA" id="ARBA00023002"/>
    </source>
</evidence>
<evidence type="ECO:0000313" key="10">
    <source>
        <dbReference type="EMBL" id="MBE5036756.1"/>
    </source>
</evidence>
<dbReference type="Pfam" id="PF04551">
    <property type="entry name" value="GcpE"/>
    <property type="match status" value="1"/>
</dbReference>
<comment type="pathway">
    <text evidence="7">Isoprenoid biosynthesis; isopentenyl diphosphate biosynthesis via DXP pathway; isopentenyl diphosphate from 1-deoxy-D-xylulose 5-phosphate: step 5/6.</text>
</comment>
<keyword evidence="6 7" id="KW-0414">Isoprene biosynthesis</keyword>
<feature type="domain" description="IspG TIM-barrel" evidence="8">
    <location>
        <begin position="6"/>
        <end position="244"/>
    </location>
</feature>
<dbReference type="InterPro" id="IPR016425">
    <property type="entry name" value="IspG_bac"/>
</dbReference>
<keyword evidence="3 7" id="KW-0560">Oxidoreductase</keyword>
<dbReference type="Proteomes" id="UP000768567">
    <property type="component" value="Unassembled WGS sequence"/>
</dbReference>
<dbReference type="SUPFAM" id="SSF51717">
    <property type="entry name" value="Dihydropteroate synthetase-like"/>
    <property type="match status" value="1"/>
</dbReference>
<dbReference type="InterPro" id="IPR058579">
    <property type="entry name" value="IspG_C"/>
</dbReference>
<accession>A0ABR9R0U7</accession>
<keyword evidence="11" id="KW-1185">Reference proteome</keyword>
<proteinExistence type="inferred from homology"/>
<dbReference type="RefSeq" id="WP_193500041.1">
    <property type="nucleotide sequence ID" value="NZ_JADCKC010000001.1"/>
</dbReference>
<dbReference type="InterPro" id="IPR011005">
    <property type="entry name" value="Dihydropteroate_synth-like_sf"/>
</dbReference>
<evidence type="ECO:0000256" key="2">
    <source>
        <dbReference type="ARBA" id="ARBA00022723"/>
    </source>
</evidence>
<comment type="cofactor">
    <cofactor evidence="7">
        <name>[4Fe-4S] cluster</name>
        <dbReference type="ChEBI" id="CHEBI:49883"/>
    </cofactor>
    <text evidence="7">Binds 1 [4Fe-4S] cluster.</text>
</comment>
<evidence type="ECO:0000259" key="9">
    <source>
        <dbReference type="Pfam" id="PF26540"/>
    </source>
</evidence>
<evidence type="ECO:0000256" key="6">
    <source>
        <dbReference type="ARBA" id="ARBA00023229"/>
    </source>
</evidence>
<keyword evidence="2 7" id="KW-0479">Metal-binding</keyword>
<dbReference type="EMBL" id="JADCKC010000001">
    <property type="protein sequence ID" value="MBE5036756.1"/>
    <property type="molecule type" value="Genomic_DNA"/>
</dbReference>
<dbReference type="NCBIfam" id="NF001540">
    <property type="entry name" value="PRK00366.1"/>
    <property type="match status" value="1"/>
</dbReference>
<dbReference type="InterPro" id="IPR045854">
    <property type="entry name" value="NO2/SO3_Rdtase_4Fe4S_sf"/>
</dbReference>
<evidence type="ECO:0000256" key="4">
    <source>
        <dbReference type="ARBA" id="ARBA00023004"/>
    </source>
</evidence>
<evidence type="ECO:0000259" key="8">
    <source>
        <dbReference type="Pfam" id="PF04551"/>
    </source>
</evidence>
<name>A0ABR9R0U7_9FIRM</name>
<dbReference type="PIRSF" id="PIRSF004640">
    <property type="entry name" value="IspG"/>
    <property type="match status" value="1"/>
</dbReference>
<comment type="similarity">
    <text evidence="7">Belongs to the IspG family.</text>
</comment>
<reference evidence="10 11" key="1">
    <citation type="submission" date="2020-10" db="EMBL/GenBank/DDBJ databases">
        <title>ChiBAC.</title>
        <authorList>
            <person name="Zenner C."/>
            <person name="Hitch T.C.A."/>
            <person name="Clavel T."/>
        </authorList>
    </citation>
    <scope>NUCLEOTIDE SEQUENCE [LARGE SCALE GENOMIC DNA]</scope>
    <source>
        <strain evidence="10 11">DSM 109015</strain>
    </source>
</reference>
<feature type="domain" description="IspG C-terminal" evidence="9">
    <location>
        <begin position="259"/>
        <end position="349"/>
    </location>
</feature>
<dbReference type="PANTHER" id="PTHR30454:SF0">
    <property type="entry name" value="4-HYDROXY-3-METHYLBUT-2-EN-1-YL DIPHOSPHATE SYNTHASE (FERREDOXIN), CHLOROPLASTIC"/>
    <property type="match status" value="1"/>
</dbReference>
<dbReference type="NCBIfam" id="TIGR00612">
    <property type="entry name" value="ispG_gcpE"/>
    <property type="match status" value="1"/>
</dbReference>
<dbReference type="Pfam" id="PF26540">
    <property type="entry name" value="GcpE_C"/>
    <property type="match status" value="1"/>
</dbReference>
<organism evidence="10 11">
    <name type="scientific">Gemmiger gallinarum</name>
    <dbReference type="NCBI Taxonomy" id="2779354"/>
    <lineage>
        <taxon>Bacteria</taxon>
        <taxon>Bacillati</taxon>
        <taxon>Bacillota</taxon>
        <taxon>Clostridia</taxon>
        <taxon>Eubacteriales</taxon>
        <taxon>Gemmiger</taxon>
    </lineage>
</organism>
<dbReference type="PANTHER" id="PTHR30454">
    <property type="entry name" value="4-HYDROXY-3-METHYLBUT-2-EN-1-YL DIPHOSPHATE SYNTHASE"/>
    <property type="match status" value="1"/>
</dbReference>
<keyword evidence="1 7" id="KW-0004">4Fe-4S</keyword>
<feature type="binding site" evidence="7">
    <location>
        <position position="300"/>
    </location>
    <ligand>
        <name>[4Fe-4S] cluster</name>
        <dbReference type="ChEBI" id="CHEBI:49883"/>
    </ligand>
</feature>
<dbReference type="Gene3D" id="3.30.413.10">
    <property type="entry name" value="Sulfite Reductase Hemoprotein, domain 1"/>
    <property type="match status" value="1"/>
</dbReference>
<keyword evidence="4 7" id="KW-0408">Iron</keyword>
<evidence type="ECO:0000256" key="1">
    <source>
        <dbReference type="ARBA" id="ARBA00022485"/>
    </source>
</evidence>
<dbReference type="Gene3D" id="3.20.20.20">
    <property type="entry name" value="Dihydropteroate synthase-like"/>
    <property type="match status" value="1"/>
</dbReference>
<feature type="binding site" evidence="7">
    <location>
        <position position="307"/>
    </location>
    <ligand>
        <name>[4Fe-4S] cluster</name>
        <dbReference type="ChEBI" id="CHEBI:49883"/>
    </ligand>
</feature>
<comment type="catalytic activity">
    <reaction evidence="7">
        <text>(2E)-4-hydroxy-3-methylbut-2-enyl diphosphate + oxidized [flavodoxin] + H2O + 2 H(+) = 2-C-methyl-D-erythritol 2,4-cyclic diphosphate + reduced [flavodoxin]</text>
        <dbReference type="Rhea" id="RHEA:43604"/>
        <dbReference type="Rhea" id="RHEA-COMP:10622"/>
        <dbReference type="Rhea" id="RHEA-COMP:10623"/>
        <dbReference type="ChEBI" id="CHEBI:15377"/>
        <dbReference type="ChEBI" id="CHEBI:15378"/>
        <dbReference type="ChEBI" id="CHEBI:57618"/>
        <dbReference type="ChEBI" id="CHEBI:58210"/>
        <dbReference type="ChEBI" id="CHEBI:58483"/>
        <dbReference type="ChEBI" id="CHEBI:128753"/>
        <dbReference type="EC" id="1.17.7.3"/>
    </reaction>
</comment>
<protein>
    <recommendedName>
        <fullName evidence="7">4-hydroxy-3-methylbut-2-en-1-yl diphosphate synthase (flavodoxin)</fullName>
        <ecNumber evidence="7">1.17.7.3</ecNumber>
    </recommendedName>
    <alternativeName>
        <fullName evidence="7">1-hydroxy-2-methyl-2-(E)-butenyl 4-diphosphate synthase</fullName>
    </alternativeName>
</protein>
<evidence type="ECO:0000256" key="5">
    <source>
        <dbReference type="ARBA" id="ARBA00023014"/>
    </source>
</evidence>
<dbReference type="HAMAP" id="MF_00159">
    <property type="entry name" value="IspG"/>
    <property type="match status" value="1"/>
</dbReference>
<dbReference type="GO" id="GO:0046429">
    <property type="term" value="F:4-hydroxy-3-methylbut-2-en-1-yl diphosphate synthase activity (ferredoxin)"/>
    <property type="evidence" value="ECO:0007669"/>
    <property type="project" value="UniProtKB-EC"/>
</dbReference>
<evidence type="ECO:0000256" key="7">
    <source>
        <dbReference type="HAMAP-Rule" id="MF_00159"/>
    </source>
</evidence>
<dbReference type="SUPFAM" id="SSF56014">
    <property type="entry name" value="Nitrite and sulphite reductase 4Fe-4S domain-like"/>
    <property type="match status" value="1"/>
</dbReference>
<feature type="binding site" evidence="7">
    <location>
        <position position="263"/>
    </location>
    <ligand>
        <name>[4Fe-4S] cluster</name>
        <dbReference type="ChEBI" id="CHEBI:49883"/>
    </ligand>
</feature>
<dbReference type="EC" id="1.17.7.3" evidence="7"/>
<feature type="binding site" evidence="7">
    <location>
        <position position="266"/>
    </location>
    <ligand>
        <name>[4Fe-4S] cluster</name>
        <dbReference type="ChEBI" id="CHEBI:49883"/>
    </ligand>
</feature>
<keyword evidence="5 7" id="KW-0411">Iron-sulfur</keyword>
<comment type="function">
    <text evidence="7">Converts 2C-methyl-D-erythritol 2,4-cyclodiphosphate (ME-2,4cPP) into 1-hydroxy-2-methyl-2-(E)-butenyl 4-diphosphate.</text>
</comment>